<feature type="transmembrane region" description="Helical" evidence="2">
    <location>
        <begin position="1010"/>
        <end position="1031"/>
    </location>
</feature>
<dbReference type="Pfam" id="PF00873">
    <property type="entry name" value="ACR_tran"/>
    <property type="match status" value="3"/>
</dbReference>
<dbReference type="Gene3D" id="3.30.2090.10">
    <property type="entry name" value="Multidrug efflux transporter AcrB TolC docking domain, DN and DC subdomains"/>
    <property type="match status" value="2"/>
</dbReference>
<feature type="transmembrane region" description="Helical" evidence="2">
    <location>
        <begin position="524"/>
        <end position="544"/>
    </location>
</feature>
<keyword evidence="2" id="KW-0812">Transmembrane</keyword>
<dbReference type="GO" id="GO:0042910">
    <property type="term" value="F:xenobiotic transmembrane transporter activity"/>
    <property type="evidence" value="ECO:0007669"/>
    <property type="project" value="TreeGrafter"/>
</dbReference>
<dbReference type="Gene3D" id="3.30.70.1430">
    <property type="entry name" value="Multidrug efflux transporter AcrB pore domain"/>
    <property type="match status" value="2"/>
</dbReference>
<feature type="transmembrane region" description="Helical" evidence="2">
    <location>
        <begin position="987"/>
        <end position="1004"/>
    </location>
</feature>
<feature type="region of interest" description="Disordered" evidence="1">
    <location>
        <begin position="1197"/>
        <end position="1265"/>
    </location>
</feature>
<dbReference type="GO" id="GO:0005886">
    <property type="term" value="C:plasma membrane"/>
    <property type="evidence" value="ECO:0007669"/>
    <property type="project" value="TreeGrafter"/>
</dbReference>
<dbReference type="Gene3D" id="3.30.70.1320">
    <property type="entry name" value="Multidrug efflux transporter AcrB pore domain like"/>
    <property type="match status" value="2"/>
</dbReference>
<reference evidence="3 4" key="1">
    <citation type="submission" date="2019-02" db="EMBL/GenBank/DDBJ databases">
        <title>Deep-cultivation of Planctomycetes and their phenomic and genomic characterization uncovers novel biology.</title>
        <authorList>
            <person name="Wiegand S."/>
            <person name="Jogler M."/>
            <person name="Boedeker C."/>
            <person name="Pinto D."/>
            <person name="Vollmers J."/>
            <person name="Rivas-Marin E."/>
            <person name="Kohn T."/>
            <person name="Peeters S.H."/>
            <person name="Heuer A."/>
            <person name="Rast P."/>
            <person name="Oberbeckmann S."/>
            <person name="Bunk B."/>
            <person name="Jeske O."/>
            <person name="Meyerdierks A."/>
            <person name="Storesund J.E."/>
            <person name="Kallscheuer N."/>
            <person name="Luecker S."/>
            <person name="Lage O.M."/>
            <person name="Pohl T."/>
            <person name="Merkel B.J."/>
            <person name="Hornburger P."/>
            <person name="Mueller R.-W."/>
            <person name="Bruemmer F."/>
            <person name="Labrenz M."/>
            <person name="Spormann A.M."/>
            <person name="Op den Camp H."/>
            <person name="Overmann J."/>
            <person name="Amann R."/>
            <person name="Jetten M.S.M."/>
            <person name="Mascher T."/>
            <person name="Medema M.H."/>
            <person name="Devos D.P."/>
            <person name="Kaster A.-K."/>
            <person name="Ovreas L."/>
            <person name="Rohde M."/>
            <person name="Galperin M.Y."/>
            <person name="Jogler C."/>
        </authorList>
    </citation>
    <scope>NUCLEOTIDE SEQUENCE [LARGE SCALE GENOMIC DNA]</scope>
    <source>
        <strain evidence="3 4">Pla85_3_4</strain>
    </source>
</reference>
<feature type="transmembrane region" description="Helical" evidence="2">
    <location>
        <begin position="391"/>
        <end position="410"/>
    </location>
</feature>
<dbReference type="Gene3D" id="1.20.1640.10">
    <property type="entry name" value="Multidrug efflux transporter AcrB transmembrane domain"/>
    <property type="match status" value="4"/>
</dbReference>
<evidence type="ECO:0000256" key="1">
    <source>
        <dbReference type="SAM" id="MobiDB-lite"/>
    </source>
</evidence>
<feature type="transmembrane region" description="Helical" evidence="2">
    <location>
        <begin position="479"/>
        <end position="504"/>
    </location>
</feature>
<feature type="transmembrane region" description="Helical" evidence="2">
    <location>
        <begin position="417"/>
        <end position="441"/>
    </location>
</feature>
<keyword evidence="2" id="KW-1133">Transmembrane helix</keyword>
<keyword evidence="2" id="KW-0472">Membrane</keyword>
<sequence>MHPIEACIQNPVKVAVGVLLLALFGTVALFSMPMQLTPEVDTPSITIETRWPGASPQEIEQEIILEQEEYLKSVEGVVKMSSESADSLATIVMEFGVGANMQEALLKVNSNLQQVPEYPEDADEPVIRASSSSDQPIAWFILGARMPSPEQIKEFQAKHPDSKAALDEVLEAGNPGLSMLRLRRAQAANPAVAELLPKKIDISTMRKFVEDEIEPEFERVDGVSNSSVFGGRDPEMQVIVDPDKLAARGLTVQDVRLVLRAQNKDTSAGDLWDGKRRYVVRTLGQFRSEEEVAQQLLAVEDGRPIYVRDVATVKLGYRKPDGFVRRFGDFALACNCQRETGANVLDVMDGLRATAARLNATVLKDRGLEMQQVYDETDYIYSSVGLVNQNIILGGALTIMILMTFLHLGYRTMVFAPLILVSALAAMYVSPWLFVVTLALILGAGFWFARGALVVGLAIPISIIGTFLMLALMGRSLNVISLAGLSFAVGMLVDNAVVVLENIYRHYQNGETPYNAAYRAGREVWGAVFASTATTLAVFLPVIFVQEQAGQLFRDIALAISFAVGLSLIVSITVIPTLAARILPKRREQVGSILGNEDRTSAFTKGVVAINRWAMQGVLRRLAIVVGMVALAVMFTWMLRPKIEYLPNGNKNLVICLVFPPPGYNVDQLMALGQEVEDTLEPYWNIDPESPEAAELDYPPIADFFYVARGRQVFLGLRSTEPTRVGELITLIQSKFRPKTAEEIAALEAKGEKAPHLPGSFVVAFQSSLFERGLQGSRSIDIEISGPELETLVGMAGQMMGQISGAMPGSQAIIPNAQLRPIPSLDLSSPEVHVQPKLFEAAGMGISTTDLGYTINALVDGAYAADYYLNNDKIDLVIIGSDRSVEHTQDIASLPVAIPSGRVVPVGALANIDIRSGPEQINHRERERTITVQVTPPLDISLEESIRLIQDQIVTPLRTSGQLNNGYKVNLAGAADKLSDTWRALRLPVLLALLITYLLMAALFESWLYPFVIILTVPLGAVGGVLGLQLLSKYQFFLASVQGIAPPAPQTLDVLTMLGFVILIGTVVNNAILIVHQGLIYMREEGYDPESAILESVRTRIRPIFMTTTTTVFGLAPLVLFPGAGSELYCGLGSVLLGGLLVSTIFTLFLAPTLFSLSLEARAATVALLQRLSRSDEDRNFDAVPATAPAVIAEKNAAAPDAEDTHPSYPGTAPTIGNGHPLDDPSPVAPGHEEDELPINEKYHLRPTDLDSEEAADEHARRRPK</sequence>
<dbReference type="Gene3D" id="3.30.70.1440">
    <property type="entry name" value="Multidrug efflux transporter AcrB pore domain"/>
    <property type="match status" value="1"/>
</dbReference>
<dbReference type="PRINTS" id="PR00702">
    <property type="entry name" value="ACRIFLAVINRP"/>
</dbReference>
<proteinExistence type="predicted"/>
<dbReference type="InterPro" id="IPR027463">
    <property type="entry name" value="AcrB_DN_DC_subdom"/>
</dbReference>
<dbReference type="SUPFAM" id="SSF82866">
    <property type="entry name" value="Multidrug efflux transporter AcrB transmembrane domain"/>
    <property type="match status" value="2"/>
</dbReference>
<dbReference type="SUPFAM" id="SSF82693">
    <property type="entry name" value="Multidrug efflux transporter AcrB pore domain, PN1, PN2, PC1 and PC2 subdomains"/>
    <property type="match status" value="2"/>
</dbReference>
<feature type="transmembrane region" description="Helical" evidence="2">
    <location>
        <begin position="447"/>
        <end position="472"/>
    </location>
</feature>
<feature type="transmembrane region" description="Helical" evidence="2">
    <location>
        <begin position="556"/>
        <end position="579"/>
    </location>
</feature>
<keyword evidence="4" id="KW-1185">Reference proteome</keyword>
<dbReference type="PANTHER" id="PTHR32063:SF0">
    <property type="entry name" value="SWARMING MOTILITY PROTEIN SWRC"/>
    <property type="match status" value="1"/>
</dbReference>
<feature type="transmembrane region" description="Helical" evidence="2">
    <location>
        <begin position="1128"/>
        <end position="1151"/>
    </location>
</feature>
<dbReference type="RefSeq" id="WP_145049450.1">
    <property type="nucleotide sequence ID" value="NZ_CP036433.1"/>
</dbReference>
<dbReference type="PANTHER" id="PTHR32063">
    <property type="match status" value="1"/>
</dbReference>
<gene>
    <name evidence="3" type="primary">mdtC_1</name>
    <name evidence="3" type="ORF">Pla8534_07870</name>
</gene>
<feature type="compositionally biased region" description="Basic and acidic residues" evidence="1">
    <location>
        <begin position="1239"/>
        <end position="1249"/>
    </location>
</feature>
<evidence type="ECO:0000313" key="3">
    <source>
        <dbReference type="EMBL" id="QDU93012.1"/>
    </source>
</evidence>
<dbReference type="InterPro" id="IPR001036">
    <property type="entry name" value="Acrflvin-R"/>
</dbReference>
<dbReference type="OrthoDB" id="9757904at2"/>
<dbReference type="AlphaFoldDB" id="A0A518DMF8"/>
<dbReference type="EMBL" id="CP036433">
    <property type="protein sequence ID" value="QDU93012.1"/>
    <property type="molecule type" value="Genomic_DNA"/>
</dbReference>
<feature type="transmembrane region" description="Helical" evidence="2">
    <location>
        <begin position="1101"/>
        <end position="1121"/>
    </location>
</feature>
<evidence type="ECO:0000313" key="4">
    <source>
        <dbReference type="Proteomes" id="UP000317648"/>
    </source>
</evidence>
<protein>
    <submittedName>
        <fullName evidence="3">Multidrug resistance protein MdtC</fullName>
    </submittedName>
</protein>
<accession>A0A518DMF8</accession>
<dbReference type="KEGG" id="lcre:Pla8534_07870"/>
<organism evidence="3 4">
    <name type="scientific">Lignipirellula cremea</name>
    <dbReference type="NCBI Taxonomy" id="2528010"/>
    <lineage>
        <taxon>Bacteria</taxon>
        <taxon>Pseudomonadati</taxon>
        <taxon>Planctomycetota</taxon>
        <taxon>Planctomycetia</taxon>
        <taxon>Pirellulales</taxon>
        <taxon>Pirellulaceae</taxon>
        <taxon>Lignipirellula</taxon>
    </lineage>
</organism>
<evidence type="ECO:0000256" key="2">
    <source>
        <dbReference type="SAM" id="Phobius"/>
    </source>
</evidence>
<dbReference type="SUPFAM" id="SSF82714">
    <property type="entry name" value="Multidrug efflux transporter AcrB TolC docking domain, DN and DC subdomains"/>
    <property type="match status" value="2"/>
</dbReference>
<feature type="transmembrane region" description="Helical" evidence="2">
    <location>
        <begin position="622"/>
        <end position="639"/>
    </location>
</feature>
<feature type="transmembrane region" description="Helical" evidence="2">
    <location>
        <begin position="1052"/>
        <end position="1081"/>
    </location>
</feature>
<dbReference type="Proteomes" id="UP000317648">
    <property type="component" value="Chromosome"/>
</dbReference>
<feature type="transmembrane region" description="Helical" evidence="2">
    <location>
        <begin position="12"/>
        <end position="32"/>
    </location>
</feature>
<name>A0A518DMF8_9BACT</name>